<dbReference type="Pfam" id="PF13472">
    <property type="entry name" value="Lipase_GDSL_2"/>
    <property type="match status" value="1"/>
</dbReference>
<evidence type="ECO:0000256" key="1">
    <source>
        <dbReference type="ARBA" id="ARBA00008668"/>
    </source>
</evidence>
<dbReference type="InterPro" id="IPR013830">
    <property type="entry name" value="SGNH_hydro"/>
</dbReference>
<comment type="caution">
    <text evidence="4">The sequence shown here is derived from an EMBL/GenBank/DDBJ whole genome shotgun (WGS) entry which is preliminary data.</text>
</comment>
<dbReference type="SUPFAM" id="SSF49785">
    <property type="entry name" value="Galactose-binding domain-like"/>
    <property type="match status" value="1"/>
</dbReference>
<comment type="similarity">
    <text evidence="1">Belongs to the 'GDSL' lipolytic enzyme family.</text>
</comment>
<dbReference type="Gene3D" id="3.40.50.1110">
    <property type="entry name" value="SGNH hydrolase"/>
    <property type="match status" value="1"/>
</dbReference>
<dbReference type="Gene3D" id="2.60.120.430">
    <property type="entry name" value="Galactose-binding lectin"/>
    <property type="match status" value="1"/>
</dbReference>
<dbReference type="InterPro" id="IPR008979">
    <property type="entry name" value="Galactose-bd-like_sf"/>
</dbReference>
<dbReference type="Proteomes" id="UP001597180">
    <property type="component" value="Unassembled WGS sequence"/>
</dbReference>
<dbReference type="PANTHER" id="PTHR43695">
    <property type="entry name" value="PUTATIVE (AFU_ORTHOLOGUE AFUA_2G17250)-RELATED"/>
    <property type="match status" value="1"/>
</dbReference>
<proteinExistence type="inferred from homology"/>
<reference evidence="5" key="1">
    <citation type="journal article" date="2019" name="Int. J. Syst. Evol. Microbiol.">
        <title>The Global Catalogue of Microorganisms (GCM) 10K type strain sequencing project: providing services to taxonomists for standard genome sequencing and annotation.</title>
        <authorList>
            <consortium name="The Broad Institute Genomics Platform"/>
            <consortium name="The Broad Institute Genome Sequencing Center for Infectious Disease"/>
            <person name="Wu L."/>
            <person name="Ma J."/>
        </authorList>
    </citation>
    <scope>NUCLEOTIDE SEQUENCE [LARGE SCALE GENOMIC DNA]</scope>
    <source>
        <strain evidence="5">CCUG 53270</strain>
    </source>
</reference>
<name>A0ABW3URL4_9BACL</name>
<evidence type="ECO:0000313" key="4">
    <source>
        <dbReference type="EMBL" id="MFD1223415.1"/>
    </source>
</evidence>
<gene>
    <name evidence="4" type="ORF">ACFQ4B_25160</name>
</gene>
<accession>A0ABW3URL4</accession>
<organism evidence="4 5">
    <name type="scientific">Paenibacillus vulneris</name>
    <dbReference type="NCBI Taxonomy" id="1133364"/>
    <lineage>
        <taxon>Bacteria</taxon>
        <taxon>Bacillati</taxon>
        <taxon>Bacillota</taxon>
        <taxon>Bacilli</taxon>
        <taxon>Bacillales</taxon>
        <taxon>Paenibacillaceae</taxon>
        <taxon>Paenibacillus</taxon>
    </lineage>
</organism>
<dbReference type="RefSeq" id="WP_345590454.1">
    <property type="nucleotide sequence ID" value="NZ_BAABJG010000022.1"/>
</dbReference>
<keyword evidence="2" id="KW-0378">Hydrolase</keyword>
<evidence type="ECO:0000259" key="3">
    <source>
        <dbReference type="Pfam" id="PF13472"/>
    </source>
</evidence>
<evidence type="ECO:0000256" key="2">
    <source>
        <dbReference type="ARBA" id="ARBA00022801"/>
    </source>
</evidence>
<feature type="domain" description="SGNH hydrolase-type esterase" evidence="3">
    <location>
        <begin position="151"/>
        <end position="304"/>
    </location>
</feature>
<dbReference type="SUPFAM" id="SSF52266">
    <property type="entry name" value="SGNH hydrolase"/>
    <property type="match status" value="1"/>
</dbReference>
<sequence>MKVHYRFALHEEETSSDSIPLQESAAYDAVKGYGYAKAVKPSKNEDLRDSWAGDYFAKPVPTLLVDVPYGAYRVSVTLGSWEAPSSTTVKAGLGRLMLDNVRTESGQIERSTFAVLVEDGQLKLAVSGEAPSVRAIEIESAPRLPTLFLAGDSTVTDQPSGQYPYAGWGQMLGKFLGPEIAISNHARSGRSSKSFITENRLNNIWNKIKPSDYLLIQFAHNDEKDNEGGTKPFTTYQQYLKEYIDGARERGAFPVLVAPMHRRFFEENHCIRNTHGEYIEAMRQLAVREGVPFLDLAAKSKQLFERLGEEATKEIFMWADPGTWANLPEGAQDNTHFCEYGGIEIARLVVECIREAGVSPLMTYLRT</sequence>
<dbReference type="InterPro" id="IPR036514">
    <property type="entry name" value="SGNH_hydro_sf"/>
</dbReference>
<dbReference type="CDD" id="cd01821">
    <property type="entry name" value="Rhamnogalacturan_acetylesterase_like"/>
    <property type="match status" value="1"/>
</dbReference>
<keyword evidence="5" id="KW-1185">Reference proteome</keyword>
<dbReference type="PANTHER" id="PTHR43695:SF1">
    <property type="entry name" value="RHAMNOGALACTURONAN ACETYLESTERASE"/>
    <property type="match status" value="1"/>
</dbReference>
<dbReference type="EMBL" id="JBHTLU010000034">
    <property type="protein sequence ID" value="MFD1223415.1"/>
    <property type="molecule type" value="Genomic_DNA"/>
</dbReference>
<protein>
    <submittedName>
        <fullName evidence="4">Rhamnogalacturonan acetylesterase</fullName>
    </submittedName>
</protein>
<dbReference type="InterPro" id="IPR037459">
    <property type="entry name" value="RhgT-like"/>
</dbReference>
<evidence type="ECO:0000313" key="5">
    <source>
        <dbReference type="Proteomes" id="UP001597180"/>
    </source>
</evidence>